<organism evidence="3 4">
    <name type="scientific">Podospora aff. communis PSN243</name>
    <dbReference type="NCBI Taxonomy" id="3040156"/>
    <lineage>
        <taxon>Eukaryota</taxon>
        <taxon>Fungi</taxon>
        <taxon>Dikarya</taxon>
        <taxon>Ascomycota</taxon>
        <taxon>Pezizomycotina</taxon>
        <taxon>Sordariomycetes</taxon>
        <taxon>Sordariomycetidae</taxon>
        <taxon>Sordariales</taxon>
        <taxon>Podosporaceae</taxon>
        <taxon>Podospora</taxon>
    </lineage>
</organism>
<feature type="compositionally biased region" description="Low complexity" evidence="1">
    <location>
        <begin position="517"/>
        <end position="529"/>
    </location>
</feature>
<dbReference type="PANTHER" id="PTHR15629:SF8">
    <property type="entry name" value="DUF500 DOMAIN PROTEIN (AFU_ORTHOLOGUE AFUA_5G07310)"/>
    <property type="match status" value="1"/>
</dbReference>
<dbReference type="AlphaFoldDB" id="A0AAV9GGR5"/>
<proteinExistence type="predicted"/>
<feature type="compositionally biased region" description="Low complexity" evidence="1">
    <location>
        <begin position="348"/>
        <end position="362"/>
    </location>
</feature>
<dbReference type="GO" id="GO:0035091">
    <property type="term" value="F:phosphatidylinositol binding"/>
    <property type="evidence" value="ECO:0007669"/>
    <property type="project" value="TreeGrafter"/>
</dbReference>
<evidence type="ECO:0000313" key="3">
    <source>
        <dbReference type="EMBL" id="KAK4446533.1"/>
    </source>
</evidence>
<dbReference type="Proteomes" id="UP001321760">
    <property type="component" value="Unassembled WGS sequence"/>
</dbReference>
<feature type="compositionally biased region" description="Low complexity" evidence="1">
    <location>
        <begin position="468"/>
        <end position="488"/>
    </location>
</feature>
<feature type="compositionally biased region" description="Low complexity" evidence="1">
    <location>
        <begin position="536"/>
        <end position="573"/>
    </location>
</feature>
<feature type="compositionally biased region" description="Polar residues" evidence="1">
    <location>
        <begin position="363"/>
        <end position="378"/>
    </location>
</feature>
<dbReference type="EMBL" id="MU865956">
    <property type="protein sequence ID" value="KAK4446533.1"/>
    <property type="molecule type" value="Genomic_DNA"/>
</dbReference>
<feature type="domain" description="Ysc84 actin-binding" evidence="2">
    <location>
        <begin position="260"/>
        <end position="461"/>
    </location>
</feature>
<feature type="region of interest" description="Disordered" evidence="1">
    <location>
        <begin position="312"/>
        <end position="387"/>
    </location>
</feature>
<gene>
    <name evidence="3" type="ORF">QBC34DRAFT_148887</name>
</gene>
<reference evidence="3" key="2">
    <citation type="submission" date="2023-05" db="EMBL/GenBank/DDBJ databases">
        <authorList>
            <consortium name="Lawrence Berkeley National Laboratory"/>
            <person name="Steindorff A."/>
            <person name="Hensen N."/>
            <person name="Bonometti L."/>
            <person name="Westerberg I."/>
            <person name="Brannstrom I.O."/>
            <person name="Guillou S."/>
            <person name="Cros-Aarteil S."/>
            <person name="Calhoun S."/>
            <person name="Haridas S."/>
            <person name="Kuo A."/>
            <person name="Mondo S."/>
            <person name="Pangilinan J."/>
            <person name="Riley R."/>
            <person name="Labutti K."/>
            <person name="Andreopoulos B."/>
            <person name="Lipzen A."/>
            <person name="Chen C."/>
            <person name="Yanf M."/>
            <person name="Daum C."/>
            <person name="Ng V."/>
            <person name="Clum A."/>
            <person name="Ohm R."/>
            <person name="Martin F."/>
            <person name="Silar P."/>
            <person name="Natvig D."/>
            <person name="Lalanne C."/>
            <person name="Gautier V."/>
            <person name="Ament-Velasquez S.L."/>
            <person name="Kruys A."/>
            <person name="Hutchinson M.I."/>
            <person name="Powell A.J."/>
            <person name="Barry K."/>
            <person name="Miller A.N."/>
            <person name="Grigoriev I.V."/>
            <person name="Debuchy R."/>
            <person name="Gladieux P."/>
            <person name="Thoren M.H."/>
            <person name="Johannesson H."/>
        </authorList>
    </citation>
    <scope>NUCLEOTIDE SEQUENCE</scope>
    <source>
        <strain evidence="3">PSN243</strain>
    </source>
</reference>
<feature type="compositionally biased region" description="Pro residues" evidence="1">
    <location>
        <begin position="9"/>
        <end position="29"/>
    </location>
</feature>
<feature type="compositionally biased region" description="Low complexity" evidence="1">
    <location>
        <begin position="33"/>
        <end position="44"/>
    </location>
</feature>
<comment type="caution">
    <text evidence="3">The sequence shown here is derived from an EMBL/GenBank/DDBJ whole genome shotgun (WGS) entry which is preliminary data.</text>
</comment>
<feature type="region of interest" description="Disordered" evidence="1">
    <location>
        <begin position="464"/>
        <end position="595"/>
    </location>
</feature>
<accession>A0AAV9GGR5</accession>
<feature type="compositionally biased region" description="Low complexity" evidence="1">
    <location>
        <begin position="498"/>
        <end position="509"/>
    </location>
</feature>
<dbReference type="PANTHER" id="PTHR15629">
    <property type="entry name" value="SH3YL1 PROTEIN"/>
    <property type="match status" value="1"/>
</dbReference>
<dbReference type="InterPro" id="IPR051702">
    <property type="entry name" value="SH3_domain_YSC84-like"/>
</dbReference>
<keyword evidence="4" id="KW-1185">Reference proteome</keyword>
<feature type="compositionally biased region" description="Low complexity" evidence="1">
    <location>
        <begin position="168"/>
        <end position="187"/>
    </location>
</feature>
<feature type="region of interest" description="Disordered" evidence="1">
    <location>
        <begin position="163"/>
        <end position="203"/>
    </location>
</feature>
<reference evidence="3" key="1">
    <citation type="journal article" date="2023" name="Mol. Phylogenet. Evol.">
        <title>Genome-scale phylogeny and comparative genomics of the fungal order Sordariales.</title>
        <authorList>
            <person name="Hensen N."/>
            <person name="Bonometti L."/>
            <person name="Westerberg I."/>
            <person name="Brannstrom I.O."/>
            <person name="Guillou S."/>
            <person name="Cros-Aarteil S."/>
            <person name="Calhoun S."/>
            <person name="Haridas S."/>
            <person name="Kuo A."/>
            <person name="Mondo S."/>
            <person name="Pangilinan J."/>
            <person name="Riley R."/>
            <person name="LaButti K."/>
            <person name="Andreopoulos B."/>
            <person name="Lipzen A."/>
            <person name="Chen C."/>
            <person name="Yan M."/>
            <person name="Daum C."/>
            <person name="Ng V."/>
            <person name="Clum A."/>
            <person name="Steindorff A."/>
            <person name="Ohm R.A."/>
            <person name="Martin F."/>
            <person name="Silar P."/>
            <person name="Natvig D.O."/>
            <person name="Lalanne C."/>
            <person name="Gautier V."/>
            <person name="Ament-Velasquez S.L."/>
            <person name="Kruys A."/>
            <person name="Hutchinson M.I."/>
            <person name="Powell A.J."/>
            <person name="Barry K."/>
            <person name="Miller A.N."/>
            <person name="Grigoriev I.V."/>
            <person name="Debuchy R."/>
            <person name="Gladieux P."/>
            <person name="Hiltunen Thoren M."/>
            <person name="Johannesson H."/>
        </authorList>
    </citation>
    <scope>NUCLEOTIDE SEQUENCE</scope>
    <source>
        <strain evidence="3">PSN243</strain>
    </source>
</reference>
<dbReference type="InterPro" id="IPR007461">
    <property type="entry name" value="Ysc84_actin-binding"/>
</dbReference>
<protein>
    <recommendedName>
        <fullName evidence="2">Ysc84 actin-binding domain-containing protein</fullName>
    </recommendedName>
</protein>
<evidence type="ECO:0000256" key="1">
    <source>
        <dbReference type="SAM" id="MobiDB-lite"/>
    </source>
</evidence>
<feature type="region of interest" description="Disordered" evidence="1">
    <location>
        <begin position="1"/>
        <end position="114"/>
    </location>
</feature>
<name>A0AAV9GGR5_9PEZI</name>
<sequence length="595" mass="61688">MSASNDQKPPIPVKEPEFIPPPPPGPPPGHNAQTQQQQQQQQQQVPHHPNEVPIPDYDIPRYDPAHPHFAPPPKNSGDEDLYDATPTEEHPPPFPPRPTSSGRPEGDGAKTSWSHKLAGWGTKAAAPFNALANKMGSETFLPTTLDKECDKAARILRSFAKDGIYSDTTPQQTPATAPPTGNTPQTGDAAGAEKPAEPVKGKKPRVLLTIPSKVISRAQGLAIFTTARAGFQVSGATGSGILIARKPDGTWSPPSGIQVHSVGAGFVIGLDIYDCVVVINTREALEAFTRTRMSLGSDLAVTAGPWGAGGALDFGMPQGQKGKEKVAVEQPQAATTPPPGADEKQSEQQPQVTTGPQTGPTVSVSTPDTPSQGPPGSSKNRKPSPFREVIKNPVYSYVKSRGFYAGVQIDGTVVTERKEANAAFYGAPVSVEKIIRGEVPAEGPAGMWPTGAKALFEVLKGAEGWRGQQGQQGQGQPPHHTHGLAAGGPAPPVPSTAPAPGAAPGLTAGMQGLNLDSSQAGPSSAFGAGPAPPPIATSSAADAKAAEAAAESARQEPYSAAPPSYSSPTTAEELPPAYVDDGQYRPPADSKTGQH</sequence>
<dbReference type="Pfam" id="PF04366">
    <property type="entry name" value="Ysc84"/>
    <property type="match status" value="1"/>
</dbReference>
<dbReference type="CDD" id="cd11524">
    <property type="entry name" value="SYLF"/>
    <property type="match status" value="1"/>
</dbReference>
<evidence type="ECO:0000259" key="2">
    <source>
        <dbReference type="Pfam" id="PF04366"/>
    </source>
</evidence>
<evidence type="ECO:0000313" key="4">
    <source>
        <dbReference type="Proteomes" id="UP001321760"/>
    </source>
</evidence>